<dbReference type="VEuPathDB" id="FungiDB:TRICI_004694"/>
<gene>
    <name evidence="1" type="ORF">TRICI_004694</name>
</gene>
<evidence type="ECO:0000313" key="1">
    <source>
        <dbReference type="EMBL" id="KAA8908881.1"/>
    </source>
</evidence>
<accession>A0A642V082</accession>
<keyword evidence="2" id="KW-1185">Reference proteome</keyword>
<dbReference type="Proteomes" id="UP000761534">
    <property type="component" value="Unassembled WGS sequence"/>
</dbReference>
<proteinExistence type="predicted"/>
<protein>
    <recommendedName>
        <fullName evidence="3">F-box domain-containing protein</fullName>
    </recommendedName>
</protein>
<organism evidence="1 2">
    <name type="scientific">Trichomonascus ciferrii</name>
    <dbReference type="NCBI Taxonomy" id="44093"/>
    <lineage>
        <taxon>Eukaryota</taxon>
        <taxon>Fungi</taxon>
        <taxon>Dikarya</taxon>
        <taxon>Ascomycota</taxon>
        <taxon>Saccharomycotina</taxon>
        <taxon>Dipodascomycetes</taxon>
        <taxon>Dipodascales</taxon>
        <taxon>Trichomonascaceae</taxon>
        <taxon>Trichomonascus</taxon>
        <taxon>Trichomonascus ciferrii complex</taxon>
    </lineage>
</organism>
<name>A0A642V082_9ASCO</name>
<evidence type="ECO:0008006" key="3">
    <source>
        <dbReference type="Google" id="ProtNLM"/>
    </source>
</evidence>
<dbReference type="SUPFAM" id="SSF52047">
    <property type="entry name" value="RNI-like"/>
    <property type="match status" value="1"/>
</dbReference>
<reference evidence="1" key="1">
    <citation type="journal article" date="2019" name="G3 (Bethesda)">
        <title>Genome Assemblies of Two Rare Opportunistic Yeast Pathogens: Diutina rugosa (syn. Candida rugosa) and Trichomonascus ciferrii (syn. Candida ciferrii).</title>
        <authorList>
            <person name="Mixao V."/>
            <person name="Saus E."/>
            <person name="Hansen A.P."/>
            <person name="Lass-Florl C."/>
            <person name="Gabaldon T."/>
        </authorList>
    </citation>
    <scope>NUCLEOTIDE SEQUENCE</scope>
    <source>
        <strain evidence="1">CBS 4856</strain>
    </source>
</reference>
<comment type="caution">
    <text evidence="1">The sequence shown here is derived from an EMBL/GenBank/DDBJ whole genome shotgun (WGS) entry which is preliminary data.</text>
</comment>
<dbReference type="Gene3D" id="3.80.10.10">
    <property type="entry name" value="Ribonuclease Inhibitor"/>
    <property type="match status" value="1"/>
</dbReference>
<dbReference type="InterPro" id="IPR032675">
    <property type="entry name" value="LRR_dom_sf"/>
</dbReference>
<dbReference type="EMBL" id="SWFS01000356">
    <property type="protein sequence ID" value="KAA8908881.1"/>
    <property type="molecule type" value="Genomic_DNA"/>
</dbReference>
<evidence type="ECO:0000313" key="2">
    <source>
        <dbReference type="Proteomes" id="UP000761534"/>
    </source>
</evidence>
<sequence>MRFAFYNHSKTPNLKHKDFKCYCYFNKAHYTRKESFEEPDFVQGKSALFPWVSTTTEIQIHGNCLKNDNFIVVFYKVLVLIEYWKVNGFEIKFLHPVNADKEVWRQMIQRLNDSTSWFKVYMHTYQSTSHQLVFGPKFAHITYEPHYNADSGNPPCWPFWFSKKGLTFSNLTSVTIGGSSSFDAEIDLHSVPFFFQLSGVELKKLAFVYLNLVVNSLTSEWRMVRIKELHFIGCTVTPKANLLLMCNPCFVSEKLVINGQGLNILKVFDFPCLKYLEISNQKLARNPFPTDFSLPNLQQLYCPIDPADGTPFLESLLKFRKLEVLVLYFCRASEKSTQRLRGEVISNTPTLKSLTLIGDNAAKTYINPSWQEEHDPIDSLLATS</sequence>
<dbReference type="AlphaFoldDB" id="A0A642V082"/>